<dbReference type="PANTHER" id="PTHR21716:SF53">
    <property type="entry name" value="PERMEASE PERM-RELATED"/>
    <property type="match status" value="1"/>
</dbReference>
<evidence type="ECO:0000256" key="5">
    <source>
        <dbReference type="ARBA" id="ARBA00022692"/>
    </source>
</evidence>
<evidence type="ECO:0000256" key="6">
    <source>
        <dbReference type="ARBA" id="ARBA00022989"/>
    </source>
</evidence>
<gene>
    <name evidence="10" type="ORF">I2501_14420</name>
</gene>
<keyword evidence="7 9" id="KW-0472">Membrane</keyword>
<organism evidence="10 11">
    <name type="scientific">Streptacidiphilus fuscans</name>
    <dbReference type="NCBI Taxonomy" id="2789292"/>
    <lineage>
        <taxon>Bacteria</taxon>
        <taxon>Bacillati</taxon>
        <taxon>Actinomycetota</taxon>
        <taxon>Actinomycetes</taxon>
        <taxon>Kitasatosporales</taxon>
        <taxon>Streptomycetaceae</taxon>
        <taxon>Streptacidiphilus</taxon>
    </lineage>
</organism>
<keyword evidence="3" id="KW-0813">Transport</keyword>
<accession>A0A931B4I3</accession>
<dbReference type="RefSeq" id="WP_196194375.1">
    <property type="nucleotide sequence ID" value="NZ_JADPRT010000005.1"/>
</dbReference>
<evidence type="ECO:0000256" key="7">
    <source>
        <dbReference type="ARBA" id="ARBA00023136"/>
    </source>
</evidence>
<dbReference type="AlphaFoldDB" id="A0A931B4I3"/>
<evidence type="ECO:0000256" key="1">
    <source>
        <dbReference type="ARBA" id="ARBA00004651"/>
    </source>
</evidence>
<evidence type="ECO:0000256" key="9">
    <source>
        <dbReference type="SAM" id="Phobius"/>
    </source>
</evidence>
<evidence type="ECO:0000313" key="10">
    <source>
        <dbReference type="EMBL" id="MBF9069217.1"/>
    </source>
</evidence>
<comment type="similarity">
    <text evidence="2">Belongs to the autoinducer-2 exporter (AI-2E) (TC 2.A.86) family.</text>
</comment>
<sequence length="416" mass="43474">MAGRWWQARGDGSGDSSAGDAAGDAGAGRRAGARRSRAQEAARRARQPTLGHRQRTVVGQTTRRASGVPLFLQTAAGWAWRLLILGVVAYAAYLLVSRFQSVAVAVFLGLVLTAVLRPLADRISAWLPRIPRGLAVLGSYLLCGLVVGGLLTATGFLVADESSQVGAQFDTGITRLEHWLEAAPFHVHPSALTGLQHKLSTWVNSHRGSLLASAVTGASQAVEVVTVTALGLFCSVFFVHSGERMWAFGEAQLAPARRDGWQRAGRAAWLTLSGYIRGIILVSATNAIMVGIALFVLRVPLALPLAILEFAATFVPLIGSPIALAVASAVALATRGPVTAIIVLALIVVIGQIEGHLLHPLIMSWAVRLHPVVVAISVIAGAIAQGIIGAVVAVPVVSVVWAVTQALRTPPGAAPE</sequence>
<feature type="transmembrane region" description="Helical" evidence="9">
    <location>
        <begin position="301"/>
        <end position="324"/>
    </location>
</feature>
<dbReference type="GO" id="GO:0005886">
    <property type="term" value="C:plasma membrane"/>
    <property type="evidence" value="ECO:0007669"/>
    <property type="project" value="UniProtKB-SubCell"/>
</dbReference>
<reference evidence="10" key="1">
    <citation type="submission" date="2020-11" db="EMBL/GenBank/DDBJ databases">
        <title>Isolation and identification of active actinomycetes.</title>
        <authorList>
            <person name="Yu B."/>
        </authorList>
    </citation>
    <scope>NUCLEOTIDE SEQUENCE</scope>
    <source>
        <strain evidence="10">NEAU-YB345</strain>
    </source>
</reference>
<dbReference type="EMBL" id="JADPRT010000005">
    <property type="protein sequence ID" value="MBF9069217.1"/>
    <property type="molecule type" value="Genomic_DNA"/>
</dbReference>
<evidence type="ECO:0000313" key="11">
    <source>
        <dbReference type="Proteomes" id="UP000657385"/>
    </source>
</evidence>
<feature type="transmembrane region" description="Helical" evidence="9">
    <location>
        <begin position="373"/>
        <end position="403"/>
    </location>
</feature>
<evidence type="ECO:0000256" key="8">
    <source>
        <dbReference type="SAM" id="MobiDB-lite"/>
    </source>
</evidence>
<dbReference type="InterPro" id="IPR002549">
    <property type="entry name" value="AI-2E-like"/>
</dbReference>
<dbReference type="GO" id="GO:0055085">
    <property type="term" value="P:transmembrane transport"/>
    <property type="evidence" value="ECO:0007669"/>
    <property type="project" value="TreeGrafter"/>
</dbReference>
<dbReference type="PANTHER" id="PTHR21716">
    <property type="entry name" value="TRANSMEMBRANE PROTEIN"/>
    <property type="match status" value="1"/>
</dbReference>
<evidence type="ECO:0000256" key="2">
    <source>
        <dbReference type="ARBA" id="ARBA00009773"/>
    </source>
</evidence>
<feature type="transmembrane region" description="Helical" evidence="9">
    <location>
        <begin position="267"/>
        <end position="295"/>
    </location>
</feature>
<comment type="caution">
    <text evidence="10">The sequence shown here is derived from an EMBL/GenBank/DDBJ whole genome shotgun (WGS) entry which is preliminary data.</text>
</comment>
<feature type="transmembrane region" description="Helical" evidence="9">
    <location>
        <begin position="70"/>
        <end position="93"/>
    </location>
</feature>
<evidence type="ECO:0000256" key="4">
    <source>
        <dbReference type="ARBA" id="ARBA00022475"/>
    </source>
</evidence>
<protein>
    <submittedName>
        <fullName evidence="10">AI-2E family transporter</fullName>
    </submittedName>
</protein>
<feature type="transmembrane region" description="Helical" evidence="9">
    <location>
        <begin position="137"/>
        <end position="159"/>
    </location>
</feature>
<keyword evidence="11" id="KW-1185">Reference proteome</keyword>
<keyword evidence="5 9" id="KW-0812">Transmembrane</keyword>
<evidence type="ECO:0000256" key="3">
    <source>
        <dbReference type="ARBA" id="ARBA00022448"/>
    </source>
</evidence>
<keyword evidence="6 9" id="KW-1133">Transmembrane helix</keyword>
<name>A0A931B4I3_9ACTN</name>
<proteinExistence type="inferred from homology"/>
<dbReference type="Proteomes" id="UP000657385">
    <property type="component" value="Unassembled WGS sequence"/>
</dbReference>
<feature type="compositionally biased region" description="Low complexity" evidence="8">
    <location>
        <begin position="8"/>
        <end position="30"/>
    </location>
</feature>
<feature type="region of interest" description="Disordered" evidence="8">
    <location>
        <begin position="1"/>
        <end position="58"/>
    </location>
</feature>
<keyword evidence="4" id="KW-1003">Cell membrane</keyword>
<dbReference type="Pfam" id="PF01594">
    <property type="entry name" value="AI-2E_transport"/>
    <property type="match status" value="1"/>
</dbReference>
<feature type="transmembrane region" description="Helical" evidence="9">
    <location>
        <begin position="99"/>
        <end position="116"/>
    </location>
</feature>
<feature type="transmembrane region" description="Helical" evidence="9">
    <location>
        <begin position="336"/>
        <end position="353"/>
    </location>
</feature>
<comment type="subcellular location">
    <subcellularLocation>
        <location evidence="1">Cell membrane</location>
        <topology evidence="1">Multi-pass membrane protein</topology>
    </subcellularLocation>
</comment>
<feature type="transmembrane region" description="Helical" evidence="9">
    <location>
        <begin position="218"/>
        <end position="239"/>
    </location>
</feature>